<dbReference type="EC" id="3.1.26.3" evidence="15"/>
<keyword evidence="7 15" id="KW-0507">mRNA processing</keyword>
<dbReference type="NCBIfam" id="TIGR02191">
    <property type="entry name" value="RNaseIII"/>
    <property type="match status" value="1"/>
</dbReference>
<keyword evidence="8 15" id="KW-0819">tRNA processing</keyword>
<keyword evidence="14 15" id="KW-0694">RNA-binding</keyword>
<dbReference type="InterPro" id="IPR000999">
    <property type="entry name" value="RNase_III_dom"/>
</dbReference>
<keyword evidence="11 15" id="KW-0255">Endonuclease</keyword>
<comment type="caution">
    <text evidence="15">Lacks conserved residue(s) required for the propagation of feature annotation.</text>
</comment>
<comment type="subunit">
    <text evidence="4 15">Homodimer.</text>
</comment>
<dbReference type="GO" id="GO:0042802">
    <property type="term" value="F:identical protein binding"/>
    <property type="evidence" value="ECO:0007669"/>
    <property type="project" value="UniProtKB-ARBA"/>
</dbReference>
<dbReference type="GO" id="GO:0006364">
    <property type="term" value="P:rRNA processing"/>
    <property type="evidence" value="ECO:0007669"/>
    <property type="project" value="UniProtKB-UniRule"/>
</dbReference>
<proteinExistence type="inferred from homology"/>
<dbReference type="GO" id="GO:0010468">
    <property type="term" value="P:regulation of gene expression"/>
    <property type="evidence" value="ECO:0007669"/>
    <property type="project" value="TreeGrafter"/>
</dbReference>
<dbReference type="InterPro" id="IPR036389">
    <property type="entry name" value="RNase_III_sf"/>
</dbReference>
<dbReference type="GO" id="GO:0046872">
    <property type="term" value="F:metal ion binding"/>
    <property type="evidence" value="ECO:0007669"/>
    <property type="project" value="UniProtKB-KW"/>
</dbReference>
<dbReference type="PATRIC" id="fig|999894.6.peg.122"/>
<evidence type="ECO:0000256" key="4">
    <source>
        <dbReference type="ARBA" id="ARBA00011738"/>
    </source>
</evidence>
<dbReference type="OrthoDB" id="9805026at2"/>
<feature type="compositionally biased region" description="Basic and acidic residues" evidence="16">
    <location>
        <begin position="215"/>
        <end position="236"/>
    </location>
</feature>
<dbReference type="GO" id="GO:0005737">
    <property type="term" value="C:cytoplasm"/>
    <property type="evidence" value="ECO:0007669"/>
    <property type="project" value="UniProtKB-SubCell"/>
</dbReference>
<evidence type="ECO:0000256" key="5">
    <source>
        <dbReference type="ARBA" id="ARBA00022490"/>
    </source>
</evidence>
<feature type="domain" description="DRBM" evidence="17">
    <location>
        <begin position="163"/>
        <end position="232"/>
    </location>
</feature>
<dbReference type="SUPFAM" id="SSF54768">
    <property type="entry name" value="dsRNA-binding domain-like"/>
    <property type="match status" value="1"/>
</dbReference>
<feature type="binding site" evidence="15">
    <location>
        <position position="126"/>
    </location>
    <ligand>
        <name>Mg(2+)</name>
        <dbReference type="ChEBI" id="CHEBI:18420"/>
    </ligand>
</feature>
<dbReference type="SMART" id="SM00358">
    <property type="entry name" value="DSRM"/>
    <property type="match status" value="1"/>
</dbReference>
<evidence type="ECO:0000256" key="2">
    <source>
        <dbReference type="ARBA" id="ARBA00004496"/>
    </source>
</evidence>
<dbReference type="SUPFAM" id="SSF69065">
    <property type="entry name" value="RNase III domain-like"/>
    <property type="match status" value="1"/>
</dbReference>
<feature type="active site" evidence="15">
    <location>
        <position position="126"/>
    </location>
</feature>
<dbReference type="Gene3D" id="1.10.1520.10">
    <property type="entry name" value="Ribonuclease III domain"/>
    <property type="match status" value="1"/>
</dbReference>
<evidence type="ECO:0000256" key="12">
    <source>
        <dbReference type="ARBA" id="ARBA00022801"/>
    </source>
</evidence>
<feature type="region of interest" description="Disordered" evidence="16">
    <location>
        <begin position="212"/>
        <end position="236"/>
    </location>
</feature>
<dbReference type="RefSeq" id="WP_068668237.1">
    <property type="nucleotide sequence ID" value="NZ_LWLG01000001.1"/>
</dbReference>
<accession>A0A179D6L0</accession>
<evidence type="ECO:0000256" key="14">
    <source>
        <dbReference type="ARBA" id="ARBA00022884"/>
    </source>
</evidence>
<evidence type="ECO:0000256" key="7">
    <source>
        <dbReference type="ARBA" id="ARBA00022664"/>
    </source>
</evidence>
<evidence type="ECO:0000313" key="20">
    <source>
        <dbReference type="Proteomes" id="UP000078390"/>
    </source>
</evidence>
<reference evidence="19 20" key="1">
    <citation type="submission" date="2016-04" db="EMBL/GenBank/DDBJ databases">
        <title>Genome analysis of Thermosulfurimonas dismutans, the first thermophilic sulfur-disproportionating bacterium of the phylum Thermodesulfobacteria.</title>
        <authorList>
            <person name="Mardanov A.V."/>
            <person name="Beletsky A.V."/>
            <person name="Kadnikov V.V."/>
            <person name="Slobodkin A.I."/>
            <person name="Ravin N.V."/>
        </authorList>
    </citation>
    <scope>NUCLEOTIDE SEQUENCE [LARGE SCALE GENOMIC DNA]</scope>
    <source>
        <strain evidence="19 20">S95</strain>
    </source>
</reference>
<comment type="similarity">
    <text evidence="3">Belongs to the ribonuclease III family.</text>
</comment>
<dbReference type="Pfam" id="PF00035">
    <property type="entry name" value="dsrm"/>
    <property type="match status" value="1"/>
</dbReference>
<dbReference type="PROSITE" id="PS00517">
    <property type="entry name" value="RNASE_3_1"/>
    <property type="match status" value="1"/>
</dbReference>
<dbReference type="GO" id="GO:0004525">
    <property type="term" value="F:ribonuclease III activity"/>
    <property type="evidence" value="ECO:0007669"/>
    <property type="project" value="UniProtKB-UniRule"/>
</dbReference>
<evidence type="ECO:0000256" key="11">
    <source>
        <dbReference type="ARBA" id="ARBA00022759"/>
    </source>
</evidence>
<gene>
    <name evidence="15" type="primary">rnc</name>
    <name evidence="19" type="ORF">TDIS_0121</name>
</gene>
<evidence type="ECO:0000256" key="8">
    <source>
        <dbReference type="ARBA" id="ARBA00022694"/>
    </source>
</evidence>
<evidence type="ECO:0000256" key="9">
    <source>
        <dbReference type="ARBA" id="ARBA00022722"/>
    </source>
</evidence>
<dbReference type="GO" id="GO:0006397">
    <property type="term" value="P:mRNA processing"/>
    <property type="evidence" value="ECO:0007669"/>
    <property type="project" value="UniProtKB-UniRule"/>
</dbReference>
<feature type="active site" evidence="15">
    <location>
        <position position="54"/>
    </location>
</feature>
<evidence type="ECO:0000256" key="16">
    <source>
        <dbReference type="SAM" id="MobiDB-lite"/>
    </source>
</evidence>
<dbReference type="PROSITE" id="PS50137">
    <property type="entry name" value="DS_RBD"/>
    <property type="match status" value="1"/>
</dbReference>
<dbReference type="CDD" id="cd10845">
    <property type="entry name" value="DSRM_RNAse_III_family"/>
    <property type="match status" value="1"/>
</dbReference>
<dbReference type="Proteomes" id="UP000078390">
    <property type="component" value="Unassembled WGS sequence"/>
</dbReference>
<dbReference type="AlphaFoldDB" id="A0A179D6L0"/>
<dbReference type="FunFam" id="1.10.1520.10:FF:000001">
    <property type="entry name" value="Ribonuclease 3"/>
    <property type="match status" value="1"/>
</dbReference>
<dbReference type="GO" id="GO:0003725">
    <property type="term" value="F:double-stranded RNA binding"/>
    <property type="evidence" value="ECO:0007669"/>
    <property type="project" value="TreeGrafter"/>
</dbReference>
<comment type="cofactor">
    <cofactor evidence="15">
        <name>Mg(2+)</name>
        <dbReference type="ChEBI" id="CHEBI:18420"/>
    </cofactor>
</comment>
<evidence type="ECO:0000256" key="1">
    <source>
        <dbReference type="ARBA" id="ARBA00000109"/>
    </source>
</evidence>
<evidence type="ECO:0000256" key="3">
    <source>
        <dbReference type="ARBA" id="ARBA00010183"/>
    </source>
</evidence>
<keyword evidence="6 15" id="KW-0698">rRNA processing</keyword>
<evidence type="ECO:0000313" key="19">
    <source>
        <dbReference type="EMBL" id="OAQ21603.1"/>
    </source>
</evidence>
<keyword evidence="20" id="KW-1185">Reference proteome</keyword>
<dbReference type="HAMAP" id="MF_00104">
    <property type="entry name" value="RNase_III"/>
    <property type="match status" value="1"/>
</dbReference>
<keyword evidence="10 15" id="KW-0479">Metal-binding</keyword>
<dbReference type="PANTHER" id="PTHR11207">
    <property type="entry name" value="RIBONUCLEASE III"/>
    <property type="match status" value="1"/>
</dbReference>
<dbReference type="GO" id="GO:0008033">
    <property type="term" value="P:tRNA processing"/>
    <property type="evidence" value="ECO:0007669"/>
    <property type="project" value="UniProtKB-KW"/>
</dbReference>
<dbReference type="PROSITE" id="PS50142">
    <property type="entry name" value="RNASE_3_2"/>
    <property type="match status" value="1"/>
</dbReference>
<keyword evidence="13 15" id="KW-0460">Magnesium</keyword>
<keyword evidence="12 15" id="KW-0378">Hydrolase</keyword>
<evidence type="ECO:0000256" key="15">
    <source>
        <dbReference type="HAMAP-Rule" id="MF_00104"/>
    </source>
</evidence>
<dbReference type="CDD" id="cd00593">
    <property type="entry name" value="RIBOc"/>
    <property type="match status" value="1"/>
</dbReference>
<evidence type="ECO:0000256" key="13">
    <source>
        <dbReference type="ARBA" id="ARBA00022842"/>
    </source>
</evidence>
<protein>
    <recommendedName>
        <fullName evidence="15">Ribonuclease 3</fullName>
        <ecNumber evidence="15">3.1.26.3</ecNumber>
    </recommendedName>
    <alternativeName>
        <fullName evidence="15">Ribonuclease III</fullName>
        <shortName evidence="15">RNase III</shortName>
    </alternativeName>
</protein>
<comment type="caution">
    <text evidence="19">The sequence shown here is derived from an EMBL/GenBank/DDBJ whole genome shotgun (WGS) entry which is preliminary data.</text>
</comment>
<dbReference type="InterPro" id="IPR014720">
    <property type="entry name" value="dsRBD_dom"/>
</dbReference>
<feature type="domain" description="RNase III" evidence="18">
    <location>
        <begin position="8"/>
        <end position="137"/>
    </location>
</feature>
<organism evidence="19 20">
    <name type="scientific">Thermosulfurimonas dismutans</name>
    <dbReference type="NCBI Taxonomy" id="999894"/>
    <lineage>
        <taxon>Bacteria</taxon>
        <taxon>Pseudomonadati</taxon>
        <taxon>Thermodesulfobacteriota</taxon>
        <taxon>Thermodesulfobacteria</taxon>
        <taxon>Thermodesulfobacteriales</taxon>
        <taxon>Thermodesulfobacteriaceae</taxon>
        <taxon>Thermosulfurimonas</taxon>
    </lineage>
</organism>
<evidence type="ECO:0000259" key="17">
    <source>
        <dbReference type="PROSITE" id="PS50137"/>
    </source>
</evidence>
<dbReference type="PANTHER" id="PTHR11207:SF0">
    <property type="entry name" value="RIBONUCLEASE 3"/>
    <property type="match status" value="1"/>
</dbReference>
<dbReference type="GO" id="GO:0019843">
    <property type="term" value="F:rRNA binding"/>
    <property type="evidence" value="ECO:0007669"/>
    <property type="project" value="UniProtKB-KW"/>
</dbReference>
<evidence type="ECO:0000256" key="10">
    <source>
        <dbReference type="ARBA" id="ARBA00022723"/>
    </source>
</evidence>
<dbReference type="InterPro" id="IPR011907">
    <property type="entry name" value="RNase_III"/>
</dbReference>
<dbReference type="SMART" id="SM00535">
    <property type="entry name" value="RIBOc"/>
    <property type="match status" value="1"/>
</dbReference>
<keyword evidence="5 15" id="KW-0963">Cytoplasm</keyword>
<name>A0A179D6L0_9BACT</name>
<dbReference type="EMBL" id="LWLG01000001">
    <property type="protein sequence ID" value="OAQ21603.1"/>
    <property type="molecule type" value="Genomic_DNA"/>
</dbReference>
<comment type="function">
    <text evidence="15">Digests double-stranded RNA. Involved in the processing of primary rRNA transcript to yield the immediate precursors to the large and small rRNAs (23S and 16S). Processes some mRNAs, and tRNAs when they are encoded in the rRNA operon. Processes pre-crRNA and tracrRNA of type II CRISPR loci if present in the organism.</text>
</comment>
<dbReference type="STRING" id="999894.TDIS_0121"/>
<comment type="subcellular location">
    <subcellularLocation>
        <location evidence="2 15">Cytoplasm</location>
    </subcellularLocation>
</comment>
<feature type="binding site" evidence="15">
    <location>
        <position position="50"/>
    </location>
    <ligand>
        <name>Mg(2+)</name>
        <dbReference type="ChEBI" id="CHEBI:18420"/>
    </ligand>
</feature>
<dbReference type="Gene3D" id="3.30.160.20">
    <property type="match status" value="1"/>
</dbReference>
<evidence type="ECO:0000259" key="18">
    <source>
        <dbReference type="PROSITE" id="PS50142"/>
    </source>
</evidence>
<keyword evidence="9 15" id="KW-0540">Nuclease</keyword>
<evidence type="ECO:0000256" key="6">
    <source>
        <dbReference type="ARBA" id="ARBA00022552"/>
    </source>
</evidence>
<dbReference type="Pfam" id="PF14622">
    <property type="entry name" value="Ribonucleas_3_3"/>
    <property type="match status" value="1"/>
</dbReference>
<comment type="catalytic activity">
    <reaction evidence="1 15">
        <text>Endonucleolytic cleavage to 5'-phosphomonoester.</text>
        <dbReference type="EC" id="3.1.26.3"/>
    </reaction>
</comment>
<keyword evidence="15" id="KW-0699">rRNA-binding</keyword>
<sequence length="236" mass="26701">MKELYSKLPRLEKKLGFRFRDPSLLVKALTHRSYAAERRLGDLQDNERLEFLGDAVLSVVISHLLYEKYSGCKEGDLSRMRAWLVREERLARVAERIGLSEFILVSRGESKSGGRHKASILAGALEAVIGAIYLDGGYEKAFSFVKRIFGRLIPHAEKGFLSDYRSRLQEITQAKWGETPVYRLVSEEGPSHAPSFEMEVLVGGRVLARGRGRSKKEAAQEAARRALKKIREEPKI</sequence>
<dbReference type="FunFam" id="3.30.160.20:FF:000003">
    <property type="entry name" value="Ribonuclease 3"/>
    <property type="match status" value="1"/>
</dbReference>